<dbReference type="AlphaFoldDB" id="A0A7M7LKV6"/>
<keyword evidence="2" id="KW-1185">Reference proteome</keyword>
<protein>
    <submittedName>
        <fullName evidence="1">Uncharacterized protein</fullName>
    </submittedName>
</protein>
<accession>A0A7M7LKV6</accession>
<dbReference type="OMA" id="PDATCAM"/>
<dbReference type="GeneID" id="100679631"/>
<evidence type="ECO:0000313" key="2">
    <source>
        <dbReference type="Proteomes" id="UP000002358"/>
    </source>
</evidence>
<dbReference type="OrthoDB" id="7700419at2759"/>
<sequence>MPDATCAMLTQMRTATPSQVSAFFVAIKRIGKGRGSQSQVLPTETADMKGKVLCILLTLVACTTAASIGGFADLGPFQAFANGGFNLKPPSLPKIPSIPGIPSVSSIPSIPEIPNISFLPSLNSNSSANSTSNSTGSLFGPFTPFLNAIPGLGSLISGGGLLSGMSPFPNIEDLVSRIPGIGNNRNGTNSGNATDNGNRTVEVPPFSPSIGYGQGPYIPGVSEALAEARKHIIAALNITSDFSTGMRDAVQLALDSDRPVESIGVIMNTIAKVYSTVAANCPLIFVGHRVFAEGVRLAFEVARSISNVVAGSDSNVVIG</sequence>
<dbReference type="InParanoid" id="A0A7M7LKV6"/>
<dbReference type="RefSeq" id="XP_003427364.3">
    <property type="nucleotide sequence ID" value="XM_003427316.4"/>
</dbReference>
<reference evidence="1" key="1">
    <citation type="submission" date="2021-01" db="UniProtKB">
        <authorList>
            <consortium name="EnsemblMetazoa"/>
        </authorList>
    </citation>
    <scope>IDENTIFICATION</scope>
</reference>
<organism evidence="1 2">
    <name type="scientific">Nasonia vitripennis</name>
    <name type="common">Parasitic wasp</name>
    <dbReference type="NCBI Taxonomy" id="7425"/>
    <lineage>
        <taxon>Eukaryota</taxon>
        <taxon>Metazoa</taxon>
        <taxon>Ecdysozoa</taxon>
        <taxon>Arthropoda</taxon>
        <taxon>Hexapoda</taxon>
        <taxon>Insecta</taxon>
        <taxon>Pterygota</taxon>
        <taxon>Neoptera</taxon>
        <taxon>Endopterygota</taxon>
        <taxon>Hymenoptera</taxon>
        <taxon>Apocrita</taxon>
        <taxon>Proctotrupomorpha</taxon>
        <taxon>Chalcidoidea</taxon>
        <taxon>Pteromalidae</taxon>
        <taxon>Pteromalinae</taxon>
        <taxon>Nasonia</taxon>
    </lineage>
</organism>
<dbReference type="EnsemblMetazoa" id="XM_003427316">
    <property type="protein sequence ID" value="XP_003427364"/>
    <property type="gene ID" value="LOC100679631"/>
</dbReference>
<name>A0A7M7LKV6_NASVI</name>
<evidence type="ECO:0000313" key="1">
    <source>
        <dbReference type="EnsemblMetazoa" id="XP_003427364"/>
    </source>
</evidence>
<proteinExistence type="predicted"/>
<dbReference type="KEGG" id="nvi:100679631"/>
<dbReference type="Proteomes" id="UP000002358">
    <property type="component" value="Chromosome 3"/>
</dbReference>